<evidence type="ECO:0008006" key="3">
    <source>
        <dbReference type="Google" id="ProtNLM"/>
    </source>
</evidence>
<protein>
    <recommendedName>
        <fullName evidence="3">Phage protein</fullName>
    </recommendedName>
</protein>
<comment type="caution">
    <text evidence="1">The sequence shown here is derived from an EMBL/GenBank/DDBJ whole genome shotgun (WGS) entry which is preliminary data.</text>
</comment>
<keyword evidence="2" id="KW-1185">Reference proteome</keyword>
<dbReference type="RefSeq" id="WP_031868019.1">
    <property type="nucleotide sequence ID" value="NZ_PYZI01000026.1"/>
</dbReference>
<organism evidence="1 2">
    <name type="scientific">Staphylococcus devriesei</name>
    <dbReference type="NCBI Taxonomy" id="586733"/>
    <lineage>
        <taxon>Bacteria</taxon>
        <taxon>Bacillati</taxon>
        <taxon>Bacillota</taxon>
        <taxon>Bacilli</taxon>
        <taxon>Bacillales</taxon>
        <taxon>Staphylococcaceae</taxon>
        <taxon>Staphylococcus</taxon>
    </lineage>
</organism>
<proteinExistence type="predicted"/>
<name>A0ABX5HYJ2_9STAP</name>
<dbReference type="EMBL" id="PYZI01000026">
    <property type="protein sequence ID" value="PTF10964.1"/>
    <property type="molecule type" value="Genomic_DNA"/>
</dbReference>
<gene>
    <name evidence="1" type="ORF">BUY47_11775</name>
</gene>
<evidence type="ECO:0000313" key="1">
    <source>
        <dbReference type="EMBL" id="PTF10964.1"/>
    </source>
</evidence>
<accession>A0ABX5HYJ2</accession>
<dbReference type="Proteomes" id="UP000242088">
    <property type="component" value="Unassembled WGS sequence"/>
</dbReference>
<evidence type="ECO:0000313" key="2">
    <source>
        <dbReference type="Proteomes" id="UP000242088"/>
    </source>
</evidence>
<reference evidence="1 2" key="1">
    <citation type="journal article" date="2016" name="Front. Microbiol.">
        <title>Comprehensive Phylogenetic Analysis of Bovine Non-aureus Staphylococci Species Based on Whole-Genome Sequencing.</title>
        <authorList>
            <person name="Naushad S."/>
            <person name="Barkema H.W."/>
            <person name="Luby C."/>
            <person name="Condas L.A."/>
            <person name="Nobrega D.B."/>
            <person name="Carson D.A."/>
            <person name="De Buck J."/>
        </authorList>
    </citation>
    <scope>NUCLEOTIDE SEQUENCE [LARGE SCALE GENOMIC DNA]</scope>
    <source>
        <strain evidence="1 2">SNUC 1409</strain>
    </source>
</reference>
<sequence>MSTATLDKQKEHNNEIRDRFQNYYIDNYEPKYRLVAEAMGLGETNFRRFATNKHDYAEDALKKIEKFLNKQGY</sequence>